<dbReference type="AlphaFoldDB" id="U1I2K3"/>
<evidence type="ECO:0000313" key="3">
    <source>
        <dbReference type="EMBL" id="ERF76189.1"/>
    </source>
</evidence>
<organism evidence="3 4">
    <name type="scientific">Endocarpon pusillum (strain Z07020 / HMAS-L-300199)</name>
    <name type="common">Lichen-forming fungus</name>
    <dbReference type="NCBI Taxonomy" id="1263415"/>
    <lineage>
        <taxon>Eukaryota</taxon>
        <taxon>Fungi</taxon>
        <taxon>Dikarya</taxon>
        <taxon>Ascomycota</taxon>
        <taxon>Pezizomycotina</taxon>
        <taxon>Eurotiomycetes</taxon>
        <taxon>Chaetothyriomycetidae</taxon>
        <taxon>Verrucariales</taxon>
        <taxon>Verrucariaceae</taxon>
        <taxon>Endocarpon</taxon>
    </lineage>
</organism>
<reference evidence="4" key="1">
    <citation type="journal article" date="2014" name="BMC Genomics">
        <title>Genome characteristics reveal the impact of lichenization on lichen-forming fungus Endocarpon pusillum Hedwig (Verrucariales, Ascomycota).</title>
        <authorList>
            <person name="Wang Y.-Y."/>
            <person name="Liu B."/>
            <person name="Zhang X.-Y."/>
            <person name="Zhou Q.-M."/>
            <person name="Zhang T."/>
            <person name="Li H."/>
            <person name="Yu Y.-F."/>
            <person name="Zhang X.-L."/>
            <person name="Hao X.-Y."/>
            <person name="Wang M."/>
            <person name="Wang L."/>
            <person name="Wei J.-C."/>
        </authorList>
    </citation>
    <scope>NUCLEOTIDE SEQUENCE [LARGE SCALE GENOMIC DNA]</scope>
    <source>
        <strain evidence="4">Z07020 / HMAS-L-300199</strain>
    </source>
</reference>
<dbReference type="PANTHER" id="PTHR36168">
    <property type="entry name" value="CHROMOSOME 1, WHOLE GENOME SHOTGUN SEQUENCE"/>
    <property type="match status" value="1"/>
</dbReference>
<dbReference type="HOGENOM" id="CLU_021105_1_2_1"/>
<dbReference type="RefSeq" id="XP_007786471.1">
    <property type="nucleotide sequence ID" value="XM_007788281.1"/>
</dbReference>
<dbReference type="InterPro" id="IPR056808">
    <property type="entry name" value="HTH_AAA"/>
</dbReference>
<dbReference type="Proteomes" id="UP000019373">
    <property type="component" value="Unassembled WGS sequence"/>
</dbReference>
<dbReference type="Pfam" id="PF24913">
    <property type="entry name" value="WHD_AAA_fung"/>
    <property type="match status" value="1"/>
</dbReference>
<name>U1I2K3_ENDPU</name>
<keyword evidence="4" id="KW-1185">Reference proteome</keyword>
<accession>U1I2K3</accession>
<dbReference type="OrthoDB" id="511599at2759"/>
<feature type="domain" description="AAA protein C-terminal winged helix" evidence="2">
    <location>
        <begin position="322"/>
        <end position="441"/>
    </location>
</feature>
<sequence length="497" mass="56700">MFESAATTFASIAVLGLAGYAYHRYYKRLVLQKIENAFQPGDPVLELAALGKSATGSSTHISGARDGKDQNWILRPEQDKIDAVVNGTDKGKYHLIIGEKGTGKSSMLLEAMRKVDGEGISMFEAHADLEIFRIRLGKALDYEYHEDYIGSLFSIRGPRDTTALLDIERAFNKLEKLAMQRRKRRRGPLILIINCTHLIRDDDDGRNLLELIQQRAEQWAASNLLTMVFNSDDYWVYERLKRYATRMEVVPVLDLPKDRAIAALEKYRRRYFPEQTLSSEILSQVYDQVGGRLAYLNRVAKSSNMIHACEKIREAEKTWFLNKCGILGEEMDDDVMDQQKYASAAMVLARALVKAQDQMEASYDPREGHKLPQIPLYKARQIMTRADFIQSYDHDNIFTIDSRANVRADSVPMMNAFREICSEPGFDDFLEATLHRISAIESLNRTKELTLKDLWIEQRGEIRGKYLAVMKDSKGRDTGTLEFAIKPNENLEDDDAG</sequence>
<dbReference type="InterPro" id="IPR027417">
    <property type="entry name" value="P-loop_NTPase"/>
</dbReference>
<dbReference type="OMA" id="HYYLLIG"/>
<dbReference type="PANTHER" id="PTHR36168:SF1">
    <property type="entry name" value="ORC1-LIKE AAA ATPASE DOMAIN-CONTAINING PROTEIN"/>
    <property type="match status" value="1"/>
</dbReference>
<dbReference type="GeneID" id="19242273"/>
<feature type="domain" description="Orc1-like AAA ATPase" evidence="1">
    <location>
        <begin position="77"/>
        <end position="225"/>
    </location>
</feature>
<protein>
    <recommendedName>
        <fullName evidence="5">Orc1-like AAA ATPase domain-containing protein</fullName>
    </recommendedName>
</protein>
<dbReference type="eggNOG" id="ENOG502QTW2">
    <property type="taxonomic scope" value="Eukaryota"/>
</dbReference>
<dbReference type="SUPFAM" id="SSF52540">
    <property type="entry name" value="P-loop containing nucleoside triphosphate hydrolases"/>
    <property type="match status" value="1"/>
</dbReference>
<dbReference type="EMBL" id="KE720776">
    <property type="protein sequence ID" value="ERF76189.1"/>
    <property type="molecule type" value="Genomic_DNA"/>
</dbReference>
<gene>
    <name evidence="3" type="ORF">EPUS_07389</name>
</gene>
<dbReference type="InterPro" id="IPR041664">
    <property type="entry name" value="AAA_16"/>
</dbReference>
<evidence type="ECO:0000259" key="1">
    <source>
        <dbReference type="Pfam" id="PF13191"/>
    </source>
</evidence>
<evidence type="ECO:0000313" key="4">
    <source>
        <dbReference type="Proteomes" id="UP000019373"/>
    </source>
</evidence>
<evidence type="ECO:0000259" key="2">
    <source>
        <dbReference type="Pfam" id="PF24913"/>
    </source>
</evidence>
<evidence type="ECO:0008006" key="5">
    <source>
        <dbReference type="Google" id="ProtNLM"/>
    </source>
</evidence>
<proteinExistence type="predicted"/>
<dbReference type="Pfam" id="PF13191">
    <property type="entry name" value="AAA_16"/>
    <property type="match status" value="1"/>
</dbReference>